<dbReference type="SUPFAM" id="SSF53474">
    <property type="entry name" value="alpha/beta-Hydrolases"/>
    <property type="match status" value="1"/>
</dbReference>
<dbReference type="CDD" id="cd00519">
    <property type="entry name" value="Lipase_3"/>
    <property type="match status" value="1"/>
</dbReference>
<evidence type="ECO:0000259" key="1">
    <source>
        <dbReference type="Pfam" id="PF01764"/>
    </source>
</evidence>
<dbReference type="OrthoDB" id="5522031at2"/>
<dbReference type="GO" id="GO:0006629">
    <property type="term" value="P:lipid metabolic process"/>
    <property type="evidence" value="ECO:0007669"/>
    <property type="project" value="InterPro"/>
</dbReference>
<accession>A0A1A8T2B8</accession>
<dbReference type="EMBL" id="FLOB01000001">
    <property type="protein sequence ID" value="SBS24794.1"/>
    <property type="molecule type" value="Genomic_DNA"/>
</dbReference>
<dbReference type="InterPro" id="IPR051218">
    <property type="entry name" value="Sec_MonoDiacylglyc_Lipase"/>
</dbReference>
<dbReference type="Pfam" id="PF01764">
    <property type="entry name" value="Lipase_3"/>
    <property type="match status" value="1"/>
</dbReference>
<proteinExistence type="predicted"/>
<feature type="domain" description="Fungal lipase-type" evidence="1">
    <location>
        <begin position="75"/>
        <end position="204"/>
    </location>
</feature>
<dbReference type="RefSeq" id="WP_067012916.1">
    <property type="nucleotide sequence ID" value="NZ_FLOB01000001.1"/>
</dbReference>
<sequence length="381" mass="41553">MNTLTPRIASRIAQLSYTVERSPKTLILPEIIKKHFSFNINNIKKGSSGGFFWRQETGFALIGKGHSELYNNDHVIAIRGTNTKADAITDITCHCKNSDSGMPVHKGFQSTFASLREGIASYMKEPEVLNGNGAIHCVGHSLGGAVATLVADWIKATYDKTVYLYTFGSPRVGKKGFAEVSGGRIDQIFRCVHASDPVTKVPVWPFVHTPNSGQEYTALRAVNISPATHSMATAPGYINTADHSSWSDIFSQKGMSVYQRVRLNYEDRLNAYYSTHWADKITAALLTLLHDGGFTALVSSLQTGAAAIGTVYDLMAQAVVKIASMVGFEEQVRGLLAHMIVFSGLAVGIPTKLTYSFIKWVFENTIARLLKAAKIALQSIA</sequence>
<dbReference type="InterPro" id="IPR002921">
    <property type="entry name" value="Fungal_lipase-type"/>
</dbReference>
<evidence type="ECO:0000313" key="2">
    <source>
        <dbReference type="EMBL" id="SBS24794.1"/>
    </source>
</evidence>
<evidence type="ECO:0000313" key="3">
    <source>
        <dbReference type="Proteomes" id="UP000092544"/>
    </source>
</evidence>
<dbReference type="PANTHER" id="PTHR45856:SF24">
    <property type="entry name" value="FUNGAL LIPASE-LIKE DOMAIN-CONTAINING PROTEIN"/>
    <property type="match status" value="1"/>
</dbReference>
<dbReference type="AlphaFoldDB" id="A0A1A8T2B8"/>
<dbReference type="Gene3D" id="3.40.50.1820">
    <property type="entry name" value="alpha/beta hydrolase"/>
    <property type="match status" value="1"/>
</dbReference>
<dbReference type="InterPro" id="IPR029058">
    <property type="entry name" value="AB_hydrolase_fold"/>
</dbReference>
<organism evidence="2 3">
    <name type="scientific">Marinomonas spartinae</name>
    <dbReference type="NCBI Taxonomy" id="1792290"/>
    <lineage>
        <taxon>Bacteria</taxon>
        <taxon>Pseudomonadati</taxon>
        <taxon>Pseudomonadota</taxon>
        <taxon>Gammaproteobacteria</taxon>
        <taxon>Oceanospirillales</taxon>
        <taxon>Oceanospirillaceae</taxon>
        <taxon>Marinomonas</taxon>
    </lineage>
</organism>
<reference evidence="2 3" key="1">
    <citation type="submission" date="2016-06" db="EMBL/GenBank/DDBJ databases">
        <authorList>
            <person name="Kjaerup R.B."/>
            <person name="Dalgaard T.S."/>
            <person name="Juul-Madsen H.R."/>
        </authorList>
    </citation>
    <scope>NUCLEOTIDE SEQUENCE [LARGE SCALE GENOMIC DNA]</scope>
    <source>
        <strain evidence="2 3">CECT 8886</strain>
    </source>
</reference>
<name>A0A1A8T2B8_9GAMM</name>
<keyword evidence="3" id="KW-1185">Reference proteome</keyword>
<gene>
    <name evidence="2" type="ORF">MSP8886_00084</name>
</gene>
<protein>
    <submittedName>
        <fullName evidence="2">Lipase (Class 3)</fullName>
    </submittedName>
</protein>
<dbReference type="Proteomes" id="UP000092544">
    <property type="component" value="Unassembled WGS sequence"/>
</dbReference>
<dbReference type="PANTHER" id="PTHR45856">
    <property type="entry name" value="ALPHA/BETA-HYDROLASES SUPERFAMILY PROTEIN"/>
    <property type="match status" value="1"/>
</dbReference>
<dbReference type="STRING" id="1792290.MSP8886_00084"/>